<dbReference type="SMART" id="SM00388">
    <property type="entry name" value="HisKA"/>
    <property type="match status" value="1"/>
</dbReference>
<evidence type="ECO:0000259" key="11">
    <source>
        <dbReference type="PROSITE" id="PS50109"/>
    </source>
</evidence>
<dbReference type="Pfam" id="PF00989">
    <property type="entry name" value="PAS"/>
    <property type="match status" value="1"/>
</dbReference>
<dbReference type="PANTHER" id="PTHR43065:SF49">
    <property type="entry name" value="HISTIDINE KINASE"/>
    <property type="match status" value="1"/>
</dbReference>
<dbReference type="OrthoDB" id="5389366at2"/>
<feature type="domain" description="Histidine kinase" evidence="11">
    <location>
        <begin position="343"/>
        <end position="572"/>
    </location>
</feature>
<dbReference type="SUPFAM" id="SSF52172">
    <property type="entry name" value="CheY-like"/>
    <property type="match status" value="1"/>
</dbReference>
<dbReference type="InterPro" id="IPR013656">
    <property type="entry name" value="PAS_4"/>
</dbReference>
<keyword evidence="16" id="KW-1185">Reference proteome</keyword>
<dbReference type="Gene3D" id="3.30.565.10">
    <property type="entry name" value="Histidine kinase-like ATPase, C-terminal domain"/>
    <property type="match status" value="1"/>
</dbReference>
<dbReference type="SMART" id="SM00091">
    <property type="entry name" value="PAS"/>
    <property type="match status" value="2"/>
</dbReference>
<gene>
    <name evidence="15" type="ORF">DWV00_28150</name>
</gene>
<evidence type="ECO:0000259" key="14">
    <source>
        <dbReference type="PROSITE" id="PS50113"/>
    </source>
</evidence>
<keyword evidence="5" id="KW-0547">Nucleotide-binding</keyword>
<dbReference type="Pfam" id="PF00072">
    <property type="entry name" value="Response_reg"/>
    <property type="match status" value="1"/>
</dbReference>
<protein>
    <recommendedName>
        <fullName evidence="2">histidine kinase</fullName>
        <ecNumber evidence="2">2.7.13.3</ecNumber>
    </recommendedName>
</protein>
<dbReference type="CDD" id="cd16919">
    <property type="entry name" value="HATPase_CckA-like"/>
    <property type="match status" value="1"/>
</dbReference>
<dbReference type="CDD" id="cd00082">
    <property type="entry name" value="HisKA"/>
    <property type="match status" value="1"/>
</dbReference>
<dbReference type="Pfam" id="PF00512">
    <property type="entry name" value="HisKA"/>
    <property type="match status" value="1"/>
</dbReference>
<dbReference type="Pfam" id="PF02518">
    <property type="entry name" value="HATPase_c"/>
    <property type="match status" value="1"/>
</dbReference>
<dbReference type="GO" id="GO:0000155">
    <property type="term" value="F:phosphorelay sensor kinase activity"/>
    <property type="evidence" value="ECO:0007669"/>
    <property type="project" value="InterPro"/>
</dbReference>
<dbReference type="SUPFAM" id="SSF47384">
    <property type="entry name" value="Homodimeric domain of signal transducing histidine kinase"/>
    <property type="match status" value="1"/>
</dbReference>
<dbReference type="PROSITE" id="PS50113">
    <property type="entry name" value="PAC"/>
    <property type="match status" value="1"/>
</dbReference>
<evidence type="ECO:0000256" key="2">
    <source>
        <dbReference type="ARBA" id="ARBA00012438"/>
    </source>
</evidence>
<dbReference type="InterPro" id="IPR003594">
    <property type="entry name" value="HATPase_dom"/>
</dbReference>
<dbReference type="InterPro" id="IPR003661">
    <property type="entry name" value="HisK_dim/P_dom"/>
</dbReference>
<dbReference type="Pfam" id="PF08448">
    <property type="entry name" value="PAS_4"/>
    <property type="match status" value="1"/>
</dbReference>
<dbReference type="InterPro" id="IPR000700">
    <property type="entry name" value="PAS-assoc_C"/>
</dbReference>
<reference evidence="15 16" key="1">
    <citation type="submission" date="2018-08" db="EMBL/GenBank/DDBJ databases">
        <title>Paraburkholderia sp. DHOM06 isolated from forest soil.</title>
        <authorList>
            <person name="Gao Z.-H."/>
            <person name="Qiu L.-H."/>
        </authorList>
    </citation>
    <scope>NUCLEOTIDE SEQUENCE [LARGE SCALE GENOMIC DNA]</scope>
    <source>
        <strain evidence="15 16">DHOM06</strain>
    </source>
</reference>
<proteinExistence type="predicted"/>
<dbReference type="PROSITE" id="PS50112">
    <property type="entry name" value="PAS"/>
    <property type="match status" value="1"/>
</dbReference>
<dbReference type="SUPFAM" id="SSF55785">
    <property type="entry name" value="PYP-like sensor domain (PAS domain)"/>
    <property type="match status" value="1"/>
</dbReference>
<dbReference type="InterPro" id="IPR005467">
    <property type="entry name" value="His_kinase_dom"/>
</dbReference>
<feature type="domain" description="PAS" evidence="13">
    <location>
        <begin position="203"/>
        <end position="276"/>
    </location>
</feature>
<keyword evidence="3 9" id="KW-0597">Phosphoprotein</keyword>
<evidence type="ECO:0000313" key="16">
    <source>
        <dbReference type="Proteomes" id="UP000256838"/>
    </source>
</evidence>
<evidence type="ECO:0000313" key="15">
    <source>
        <dbReference type="EMBL" id="RDU95447.1"/>
    </source>
</evidence>
<dbReference type="GO" id="GO:0005524">
    <property type="term" value="F:ATP binding"/>
    <property type="evidence" value="ECO:0007669"/>
    <property type="project" value="UniProtKB-KW"/>
</dbReference>
<dbReference type="EC" id="2.7.13.3" evidence="2"/>
<feature type="region of interest" description="Disordered" evidence="10">
    <location>
        <begin position="176"/>
        <end position="196"/>
    </location>
</feature>
<comment type="caution">
    <text evidence="15">The sequence shown here is derived from an EMBL/GenBank/DDBJ whole genome shotgun (WGS) entry which is preliminary data.</text>
</comment>
<dbReference type="CDD" id="cd18161">
    <property type="entry name" value="REC_hyHK_blue-like"/>
    <property type="match status" value="1"/>
</dbReference>
<dbReference type="InterPro" id="IPR035965">
    <property type="entry name" value="PAS-like_dom_sf"/>
</dbReference>
<name>A0A3D8JQX8_9BURK</name>
<evidence type="ECO:0000256" key="3">
    <source>
        <dbReference type="ARBA" id="ARBA00022553"/>
    </source>
</evidence>
<dbReference type="CDD" id="cd00130">
    <property type="entry name" value="PAS"/>
    <property type="match status" value="1"/>
</dbReference>
<keyword evidence="6 15" id="KW-0418">Kinase</keyword>
<dbReference type="InterPro" id="IPR036890">
    <property type="entry name" value="HATPase_C_sf"/>
</dbReference>
<evidence type="ECO:0000256" key="8">
    <source>
        <dbReference type="ARBA" id="ARBA00023012"/>
    </source>
</evidence>
<evidence type="ECO:0000259" key="12">
    <source>
        <dbReference type="PROSITE" id="PS50110"/>
    </source>
</evidence>
<dbReference type="EMBL" id="QRGA01000019">
    <property type="protein sequence ID" value="RDU95447.1"/>
    <property type="molecule type" value="Genomic_DNA"/>
</dbReference>
<dbReference type="PROSITE" id="PS50110">
    <property type="entry name" value="RESPONSE_REGULATORY"/>
    <property type="match status" value="1"/>
</dbReference>
<sequence length="718" mass="77958">MFACARDRTWCTRTSIELPAEPTVKLPLPPFGKRLTVRGTKIHPDESSEVMQGKLARIALEQMSAFVALLSPEGTVLECSRSGDGLGSLLLPRTDLIGRPLLDAFPSAGVQPGAHEALRQAIAGVAAGKTARFDLPLPAAEPGKPPVVLDAALRPVRDDAGQVAFVLLEAHEATQQRRNEADLRESRDEAHRGREASVRLDETEQRFRLLVDSVVDYAIFMLDVDGYVTSWNAGAQRIKGYRSEEIIGQHFSRFYTEEDRRSGVPQSVLSRAARTGKFEGEGWRVRKDGSRFWANVLIDAIVGSEGEVIGFAKVTRDLTEKRNVEAQLRQSQKMEAVGQLTGGIAHDFNNLLQVVIGSLEGLQRRVANAEQLPQGADMMRFVDNALRGAERAANLTRRLLAFSRRQALDAKPTDVGKLMAGMSDLLRRTLGEAISIEAVNAADLWRVSVDANQLESALLNLAVNARDAMPGGGKLTIETANCVLDPSYVARFDGLDAGQYVMIAVSDTGSGMTKDVLERAMEPFFTTKEVGHGTGLGLSQIYGFVKQSGGHVRIYSETGEGTTVKLFLPRLAGDVACDEQADLRPVPASRVGETILVVEDDESVRTATSDMLRELGYRVVLAEDGASALRLVGERPEIRLLFTDVGLPGGMNGRQLADAVHTSRPELPVLFTTGYARNAIVHHGRLDPGINLLPKPFTYADLADKLSRMLAGSPGGPR</sequence>
<evidence type="ECO:0000256" key="7">
    <source>
        <dbReference type="ARBA" id="ARBA00022840"/>
    </source>
</evidence>
<dbReference type="Gene3D" id="3.40.50.2300">
    <property type="match status" value="1"/>
</dbReference>
<dbReference type="Gene3D" id="1.10.287.130">
    <property type="match status" value="1"/>
</dbReference>
<evidence type="ECO:0000256" key="6">
    <source>
        <dbReference type="ARBA" id="ARBA00022777"/>
    </source>
</evidence>
<evidence type="ECO:0000256" key="1">
    <source>
        <dbReference type="ARBA" id="ARBA00000085"/>
    </source>
</evidence>
<evidence type="ECO:0000256" key="9">
    <source>
        <dbReference type="PROSITE-ProRule" id="PRU00169"/>
    </source>
</evidence>
<evidence type="ECO:0000256" key="4">
    <source>
        <dbReference type="ARBA" id="ARBA00022679"/>
    </source>
</evidence>
<dbReference type="InterPro" id="IPR001789">
    <property type="entry name" value="Sig_transdc_resp-reg_receiver"/>
</dbReference>
<dbReference type="PROSITE" id="PS50109">
    <property type="entry name" value="HIS_KIN"/>
    <property type="match status" value="1"/>
</dbReference>
<dbReference type="InterPro" id="IPR036097">
    <property type="entry name" value="HisK_dim/P_sf"/>
</dbReference>
<dbReference type="InterPro" id="IPR013767">
    <property type="entry name" value="PAS_fold"/>
</dbReference>
<dbReference type="NCBIfam" id="TIGR00229">
    <property type="entry name" value="sensory_box"/>
    <property type="match status" value="1"/>
</dbReference>
<comment type="catalytic activity">
    <reaction evidence="1">
        <text>ATP + protein L-histidine = ADP + protein N-phospho-L-histidine.</text>
        <dbReference type="EC" id="2.7.13.3"/>
    </reaction>
</comment>
<dbReference type="SUPFAM" id="SSF55874">
    <property type="entry name" value="ATPase domain of HSP90 chaperone/DNA topoisomerase II/histidine kinase"/>
    <property type="match status" value="1"/>
</dbReference>
<dbReference type="Gene3D" id="3.30.450.20">
    <property type="entry name" value="PAS domain"/>
    <property type="match status" value="2"/>
</dbReference>
<dbReference type="Proteomes" id="UP000256838">
    <property type="component" value="Unassembled WGS sequence"/>
</dbReference>
<dbReference type="SMART" id="SM00448">
    <property type="entry name" value="REC"/>
    <property type="match status" value="1"/>
</dbReference>
<keyword evidence="4" id="KW-0808">Transferase</keyword>
<feature type="domain" description="PAC" evidence="14">
    <location>
        <begin position="278"/>
        <end position="330"/>
    </location>
</feature>
<dbReference type="InterPro" id="IPR000014">
    <property type="entry name" value="PAS"/>
</dbReference>
<feature type="domain" description="Response regulatory" evidence="12">
    <location>
        <begin position="594"/>
        <end position="710"/>
    </location>
</feature>
<accession>A0A3D8JQX8</accession>
<dbReference type="PRINTS" id="PR00344">
    <property type="entry name" value="BCTRLSENSOR"/>
</dbReference>
<organism evidence="15 16">
    <name type="scientific">Trinickia dinghuensis</name>
    <dbReference type="NCBI Taxonomy" id="2291023"/>
    <lineage>
        <taxon>Bacteria</taxon>
        <taxon>Pseudomonadati</taxon>
        <taxon>Pseudomonadota</taxon>
        <taxon>Betaproteobacteria</taxon>
        <taxon>Burkholderiales</taxon>
        <taxon>Burkholderiaceae</taxon>
        <taxon>Trinickia</taxon>
    </lineage>
</organism>
<dbReference type="InterPro" id="IPR011006">
    <property type="entry name" value="CheY-like_superfamily"/>
</dbReference>
<evidence type="ECO:0000259" key="13">
    <source>
        <dbReference type="PROSITE" id="PS50112"/>
    </source>
</evidence>
<dbReference type="GO" id="GO:0006355">
    <property type="term" value="P:regulation of DNA-templated transcription"/>
    <property type="evidence" value="ECO:0007669"/>
    <property type="project" value="InterPro"/>
</dbReference>
<dbReference type="PANTHER" id="PTHR43065">
    <property type="entry name" value="SENSOR HISTIDINE KINASE"/>
    <property type="match status" value="1"/>
</dbReference>
<keyword evidence="7" id="KW-0067">ATP-binding</keyword>
<feature type="modified residue" description="4-aspartylphosphate" evidence="9">
    <location>
        <position position="644"/>
    </location>
</feature>
<dbReference type="AlphaFoldDB" id="A0A3D8JQX8"/>
<evidence type="ECO:0000256" key="5">
    <source>
        <dbReference type="ARBA" id="ARBA00022741"/>
    </source>
</evidence>
<dbReference type="SMART" id="SM00387">
    <property type="entry name" value="HATPase_c"/>
    <property type="match status" value="1"/>
</dbReference>
<keyword evidence="8" id="KW-0902">Two-component regulatory system</keyword>
<evidence type="ECO:0000256" key="10">
    <source>
        <dbReference type="SAM" id="MobiDB-lite"/>
    </source>
</evidence>
<dbReference type="InterPro" id="IPR004358">
    <property type="entry name" value="Sig_transdc_His_kin-like_C"/>
</dbReference>